<sequence>MLILYLCNLHYMHLFHNQRKISNSKYLPWMIILDGYFFHFLLVLFLKIDPITRHPFKASPTFKYYFTSRWYPSNRNMG</sequence>
<dbReference type="InParanoid" id="A0A061FRH1"/>
<dbReference type="HOGENOM" id="CLU_2626916_0_0_1"/>
<accession>A0A061FRH1</accession>
<dbReference type="Proteomes" id="UP000026915">
    <property type="component" value="Chromosome 10"/>
</dbReference>
<feature type="transmembrane region" description="Helical" evidence="1">
    <location>
        <begin position="26"/>
        <end position="46"/>
    </location>
</feature>
<keyword evidence="3" id="KW-1185">Reference proteome</keyword>
<name>A0A061FRH1_THECC</name>
<evidence type="ECO:0000256" key="1">
    <source>
        <dbReference type="SAM" id="Phobius"/>
    </source>
</evidence>
<keyword evidence="1" id="KW-0812">Transmembrane</keyword>
<evidence type="ECO:0000313" key="3">
    <source>
        <dbReference type="Proteomes" id="UP000026915"/>
    </source>
</evidence>
<evidence type="ECO:0000313" key="2">
    <source>
        <dbReference type="EMBL" id="EOY19237.1"/>
    </source>
</evidence>
<gene>
    <name evidence="2" type="ORF">TCM_044224</name>
</gene>
<organism evidence="2 3">
    <name type="scientific">Theobroma cacao</name>
    <name type="common">Cacao</name>
    <name type="synonym">Cocoa</name>
    <dbReference type="NCBI Taxonomy" id="3641"/>
    <lineage>
        <taxon>Eukaryota</taxon>
        <taxon>Viridiplantae</taxon>
        <taxon>Streptophyta</taxon>
        <taxon>Embryophyta</taxon>
        <taxon>Tracheophyta</taxon>
        <taxon>Spermatophyta</taxon>
        <taxon>Magnoliopsida</taxon>
        <taxon>eudicotyledons</taxon>
        <taxon>Gunneridae</taxon>
        <taxon>Pentapetalae</taxon>
        <taxon>rosids</taxon>
        <taxon>malvids</taxon>
        <taxon>Malvales</taxon>
        <taxon>Malvaceae</taxon>
        <taxon>Byttnerioideae</taxon>
        <taxon>Theobroma</taxon>
    </lineage>
</organism>
<keyword evidence="1" id="KW-1133">Transmembrane helix</keyword>
<dbReference type="Gramene" id="EOY19237">
    <property type="protein sequence ID" value="EOY19237"/>
    <property type="gene ID" value="TCM_044224"/>
</dbReference>
<dbReference type="AlphaFoldDB" id="A0A061FRH1"/>
<dbReference type="EMBL" id="CM001888">
    <property type="protein sequence ID" value="EOY19237.1"/>
    <property type="molecule type" value="Genomic_DNA"/>
</dbReference>
<reference evidence="2 3" key="1">
    <citation type="journal article" date="2013" name="Genome Biol.">
        <title>The genome sequence of the most widely cultivated cacao type and its use to identify candidate genes regulating pod color.</title>
        <authorList>
            <person name="Motamayor J.C."/>
            <person name="Mockaitis K."/>
            <person name="Schmutz J."/>
            <person name="Haiminen N."/>
            <person name="Iii D.L."/>
            <person name="Cornejo O."/>
            <person name="Findley S.D."/>
            <person name="Zheng P."/>
            <person name="Utro F."/>
            <person name="Royaert S."/>
            <person name="Saski C."/>
            <person name="Jenkins J."/>
            <person name="Podicheti R."/>
            <person name="Zhao M."/>
            <person name="Scheffler B.E."/>
            <person name="Stack J.C."/>
            <person name="Feltus F.A."/>
            <person name="Mustiga G.M."/>
            <person name="Amores F."/>
            <person name="Phillips W."/>
            <person name="Marelli J.P."/>
            <person name="May G.D."/>
            <person name="Shapiro H."/>
            <person name="Ma J."/>
            <person name="Bustamante C.D."/>
            <person name="Schnell R.J."/>
            <person name="Main D."/>
            <person name="Gilbert D."/>
            <person name="Parida L."/>
            <person name="Kuhn D.N."/>
        </authorList>
    </citation>
    <scope>NUCLEOTIDE SEQUENCE [LARGE SCALE GENOMIC DNA]</scope>
    <source>
        <strain evidence="3">cv. Matina 1-6</strain>
    </source>
</reference>
<proteinExistence type="predicted"/>
<keyword evidence="1" id="KW-0472">Membrane</keyword>
<protein>
    <submittedName>
        <fullName evidence="2">Uncharacterized protein</fullName>
    </submittedName>
</protein>